<keyword evidence="4" id="KW-1185">Reference proteome</keyword>
<sequence>MASKLSLPAAGLALVALAAPAFARGPAARPDPAALRSSVERLVGFGTRHTLSTTTDPLRGIGAARRWAAERFGQIGRDCGGCLVVETIGRDFTGPRAPDGIRVEDVLAIQRGTGDPNRVVIVQGHIDSRVNDVMDATTDAPGANDDASGVALVMEAARLLSREKLAGTIVYAALSGEEQGLWGGQLLAETARARGWHVAAVLNNDIVGNTHGIGGEHVTDRVRIFSEGIGSGAHADTKGQRAIGGEDDGPSRALAKAAVKAAATDRTIGLEAIAIRRPDRFQRGGDHLPFLELGYPAIRFTEATENYDRQHQTVRTEGVRRYGDTVEFVDFPYLARVTALNVALLRQLAGAPPAPARASIAGALSDDTHVDWSPVRSAAGYRIRWRRADLYAWTDSRDVPATATGLDLSHVNIDDHFFGVSALAADGSESLVTFAGVPPRPPLGSTR</sequence>
<proteinExistence type="predicted"/>
<name>A0A1H8ETJ7_9SPHN</name>
<dbReference type="Gene3D" id="3.40.630.10">
    <property type="entry name" value="Zn peptidases"/>
    <property type="match status" value="1"/>
</dbReference>
<dbReference type="RefSeq" id="WP_093665833.1">
    <property type="nucleotide sequence ID" value="NZ_FOCF01000005.1"/>
</dbReference>
<protein>
    <submittedName>
        <fullName evidence="3">Peptidase family M28</fullName>
    </submittedName>
</protein>
<evidence type="ECO:0000259" key="2">
    <source>
        <dbReference type="Pfam" id="PF04389"/>
    </source>
</evidence>
<evidence type="ECO:0000313" key="3">
    <source>
        <dbReference type="EMBL" id="SEN22474.1"/>
    </source>
</evidence>
<dbReference type="SUPFAM" id="SSF53187">
    <property type="entry name" value="Zn-dependent exopeptidases"/>
    <property type="match status" value="1"/>
</dbReference>
<dbReference type="STRING" id="1166340.SAMN05192583_2292"/>
<dbReference type="InterPro" id="IPR007484">
    <property type="entry name" value="Peptidase_M28"/>
</dbReference>
<dbReference type="Proteomes" id="UP000199206">
    <property type="component" value="Unassembled WGS sequence"/>
</dbReference>
<dbReference type="Pfam" id="PF04389">
    <property type="entry name" value="Peptidase_M28"/>
    <property type="match status" value="1"/>
</dbReference>
<feature type="domain" description="Peptidase M28" evidence="2">
    <location>
        <begin position="109"/>
        <end position="314"/>
    </location>
</feature>
<reference evidence="4" key="1">
    <citation type="submission" date="2016-10" db="EMBL/GenBank/DDBJ databases">
        <authorList>
            <person name="Varghese N."/>
            <person name="Submissions S."/>
        </authorList>
    </citation>
    <scope>NUCLEOTIDE SEQUENCE [LARGE SCALE GENOMIC DNA]</scope>
    <source>
        <strain evidence="4">S6-262</strain>
    </source>
</reference>
<keyword evidence="1" id="KW-0732">Signal</keyword>
<accession>A0A1H8ETJ7</accession>
<dbReference type="GO" id="GO:0008235">
    <property type="term" value="F:metalloexopeptidase activity"/>
    <property type="evidence" value="ECO:0007669"/>
    <property type="project" value="InterPro"/>
</dbReference>
<dbReference type="OrthoDB" id="9787436at2"/>
<evidence type="ECO:0000256" key="1">
    <source>
        <dbReference type="SAM" id="SignalP"/>
    </source>
</evidence>
<feature type="signal peptide" evidence="1">
    <location>
        <begin position="1"/>
        <end position="23"/>
    </location>
</feature>
<dbReference type="InterPro" id="IPR045175">
    <property type="entry name" value="M28_fam"/>
</dbReference>
<gene>
    <name evidence="3" type="ORF">SAMN05192583_2292</name>
</gene>
<dbReference type="AlphaFoldDB" id="A0A1H8ETJ7"/>
<dbReference type="EMBL" id="FOCF01000005">
    <property type="protein sequence ID" value="SEN22474.1"/>
    <property type="molecule type" value="Genomic_DNA"/>
</dbReference>
<feature type="chain" id="PRO_5011777641" evidence="1">
    <location>
        <begin position="24"/>
        <end position="447"/>
    </location>
</feature>
<evidence type="ECO:0000313" key="4">
    <source>
        <dbReference type="Proteomes" id="UP000199206"/>
    </source>
</evidence>
<dbReference type="PANTHER" id="PTHR12147:SF26">
    <property type="entry name" value="PEPTIDASE M28 DOMAIN-CONTAINING PROTEIN"/>
    <property type="match status" value="1"/>
</dbReference>
<organism evidence="3 4">
    <name type="scientific">Sphingomonas gellani</name>
    <dbReference type="NCBI Taxonomy" id="1166340"/>
    <lineage>
        <taxon>Bacteria</taxon>
        <taxon>Pseudomonadati</taxon>
        <taxon>Pseudomonadota</taxon>
        <taxon>Alphaproteobacteria</taxon>
        <taxon>Sphingomonadales</taxon>
        <taxon>Sphingomonadaceae</taxon>
        <taxon>Sphingomonas</taxon>
    </lineage>
</organism>
<dbReference type="GO" id="GO:0006508">
    <property type="term" value="P:proteolysis"/>
    <property type="evidence" value="ECO:0007669"/>
    <property type="project" value="InterPro"/>
</dbReference>
<dbReference type="PANTHER" id="PTHR12147">
    <property type="entry name" value="METALLOPEPTIDASE M28 FAMILY MEMBER"/>
    <property type="match status" value="1"/>
</dbReference>